<reference evidence="11 12" key="1">
    <citation type="submission" date="2019-12" db="EMBL/GenBank/DDBJ databases">
        <title>Streptomyces sp. strain T44 isolated from rhizosphere soil of Broussonetia papyrifera.</title>
        <authorList>
            <person name="Mo P."/>
        </authorList>
    </citation>
    <scope>NUCLEOTIDE SEQUENCE [LARGE SCALE GENOMIC DNA]</scope>
    <source>
        <strain evidence="11 12">T44</strain>
    </source>
</reference>
<feature type="binding site" evidence="7">
    <location>
        <position position="44"/>
    </location>
    <ligand>
        <name>ATP</name>
        <dbReference type="ChEBI" id="CHEBI:30616"/>
    </ligand>
</feature>
<feature type="compositionally biased region" description="Low complexity" evidence="8">
    <location>
        <begin position="423"/>
        <end position="446"/>
    </location>
</feature>
<feature type="domain" description="Protein kinase" evidence="10">
    <location>
        <begin position="15"/>
        <end position="274"/>
    </location>
</feature>
<dbReference type="PROSITE" id="PS00108">
    <property type="entry name" value="PROTEIN_KINASE_ST"/>
    <property type="match status" value="1"/>
</dbReference>
<feature type="region of interest" description="Disordered" evidence="8">
    <location>
        <begin position="497"/>
        <end position="519"/>
    </location>
</feature>
<accession>A0A6I6N0Y4</accession>
<dbReference type="PANTHER" id="PTHR43289:SF6">
    <property type="entry name" value="SERINE_THREONINE-PROTEIN KINASE NEKL-3"/>
    <property type="match status" value="1"/>
</dbReference>
<dbReference type="InterPro" id="IPR011009">
    <property type="entry name" value="Kinase-like_dom_sf"/>
</dbReference>
<keyword evidence="9" id="KW-0472">Membrane</keyword>
<dbReference type="InterPro" id="IPR000719">
    <property type="entry name" value="Prot_kinase_dom"/>
</dbReference>
<feature type="region of interest" description="Disordered" evidence="8">
    <location>
        <begin position="277"/>
        <end position="350"/>
    </location>
</feature>
<evidence type="ECO:0000256" key="8">
    <source>
        <dbReference type="SAM" id="MobiDB-lite"/>
    </source>
</evidence>
<dbReference type="Proteomes" id="UP000436138">
    <property type="component" value="Chromosome"/>
</dbReference>
<dbReference type="SMART" id="SM00220">
    <property type="entry name" value="S_TKc"/>
    <property type="match status" value="1"/>
</dbReference>
<organism evidence="11 12">
    <name type="scientific">Streptomyces broussonetiae</name>
    <dbReference type="NCBI Taxonomy" id="2686304"/>
    <lineage>
        <taxon>Bacteria</taxon>
        <taxon>Bacillati</taxon>
        <taxon>Actinomycetota</taxon>
        <taxon>Actinomycetes</taxon>
        <taxon>Kitasatosporales</taxon>
        <taxon>Streptomycetaceae</taxon>
        <taxon>Streptomyces</taxon>
    </lineage>
</organism>
<keyword evidence="9" id="KW-1133">Transmembrane helix</keyword>
<dbReference type="InterPro" id="IPR017441">
    <property type="entry name" value="Protein_kinase_ATP_BS"/>
</dbReference>
<dbReference type="KEGG" id="sbro:GQF42_26465"/>
<dbReference type="AlphaFoldDB" id="A0A6I6N0Y4"/>
<evidence type="ECO:0000256" key="2">
    <source>
        <dbReference type="ARBA" id="ARBA00022527"/>
    </source>
</evidence>
<dbReference type="SUPFAM" id="SSF56112">
    <property type="entry name" value="Protein kinase-like (PK-like)"/>
    <property type="match status" value="1"/>
</dbReference>
<evidence type="ECO:0000256" key="3">
    <source>
        <dbReference type="ARBA" id="ARBA00022679"/>
    </source>
</evidence>
<name>A0A6I6N0Y4_9ACTN</name>
<gene>
    <name evidence="11" type="ORF">GQF42_26465</name>
</gene>
<evidence type="ECO:0000256" key="4">
    <source>
        <dbReference type="ARBA" id="ARBA00022741"/>
    </source>
</evidence>
<dbReference type="GO" id="GO:0005524">
    <property type="term" value="F:ATP binding"/>
    <property type="evidence" value="ECO:0007669"/>
    <property type="project" value="UniProtKB-UniRule"/>
</dbReference>
<evidence type="ECO:0000313" key="12">
    <source>
        <dbReference type="Proteomes" id="UP000436138"/>
    </source>
</evidence>
<feature type="transmembrane region" description="Helical" evidence="9">
    <location>
        <begin position="357"/>
        <end position="378"/>
    </location>
</feature>
<evidence type="ECO:0000256" key="9">
    <source>
        <dbReference type="SAM" id="Phobius"/>
    </source>
</evidence>
<dbReference type="RefSeq" id="WP_158923863.1">
    <property type="nucleotide sequence ID" value="NZ_CP047020.1"/>
</dbReference>
<dbReference type="InterPro" id="IPR008271">
    <property type="entry name" value="Ser/Thr_kinase_AS"/>
</dbReference>
<protein>
    <recommendedName>
        <fullName evidence="1">non-specific serine/threonine protein kinase</fullName>
        <ecNumber evidence="1">2.7.11.1</ecNumber>
    </recommendedName>
</protein>
<evidence type="ECO:0000256" key="7">
    <source>
        <dbReference type="PROSITE-ProRule" id="PRU10141"/>
    </source>
</evidence>
<evidence type="ECO:0000256" key="6">
    <source>
        <dbReference type="ARBA" id="ARBA00022840"/>
    </source>
</evidence>
<evidence type="ECO:0000256" key="5">
    <source>
        <dbReference type="ARBA" id="ARBA00022777"/>
    </source>
</evidence>
<evidence type="ECO:0000256" key="1">
    <source>
        <dbReference type="ARBA" id="ARBA00012513"/>
    </source>
</evidence>
<dbReference type="EC" id="2.7.11.1" evidence="1"/>
<keyword evidence="9" id="KW-0812">Transmembrane</keyword>
<keyword evidence="6 7" id="KW-0067">ATP-binding</keyword>
<keyword evidence="12" id="KW-1185">Reference proteome</keyword>
<evidence type="ECO:0000259" key="10">
    <source>
        <dbReference type="PROSITE" id="PS50011"/>
    </source>
</evidence>
<dbReference type="Gene3D" id="1.10.510.10">
    <property type="entry name" value="Transferase(Phosphotransferase) domain 1"/>
    <property type="match status" value="1"/>
</dbReference>
<dbReference type="GO" id="GO:0004674">
    <property type="term" value="F:protein serine/threonine kinase activity"/>
    <property type="evidence" value="ECO:0007669"/>
    <property type="project" value="UniProtKB-KW"/>
</dbReference>
<dbReference type="PROSITE" id="PS50011">
    <property type="entry name" value="PROTEIN_KINASE_DOM"/>
    <property type="match status" value="1"/>
</dbReference>
<keyword evidence="5 11" id="KW-0418">Kinase</keyword>
<dbReference type="EMBL" id="CP047020">
    <property type="protein sequence ID" value="QHA06353.1"/>
    <property type="molecule type" value="Genomic_DNA"/>
</dbReference>
<evidence type="ECO:0000313" key="11">
    <source>
        <dbReference type="EMBL" id="QHA06353.1"/>
    </source>
</evidence>
<feature type="compositionally biased region" description="Gly residues" evidence="8">
    <location>
        <begin position="402"/>
        <end position="422"/>
    </location>
</feature>
<dbReference type="PROSITE" id="PS00107">
    <property type="entry name" value="PROTEIN_KINASE_ATP"/>
    <property type="match status" value="1"/>
</dbReference>
<keyword evidence="2" id="KW-0723">Serine/threonine-protein kinase</keyword>
<keyword evidence="3" id="KW-0808">Transferase</keyword>
<dbReference type="CDD" id="cd14014">
    <property type="entry name" value="STKc_PknB_like"/>
    <property type="match status" value="1"/>
</dbReference>
<keyword evidence="4 7" id="KW-0547">Nucleotide-binding</keyword>
<feature type="region of interest" description="Disordered" evidence="8">
    <location>
        <begin position="385"/>
        <end position="456"/>
    </location>
</feature>
<dbReference type="PANTHER" id="PTHR43289">
    <property type="entry name" value="MITOGEN-ACTIVATED PROTEIN KINASE KINASE KINASE 20-RELATED"/>
    <property type="match status" value="1"/>
</dbReference>
<dbReference type="Pfam" id="PF00069">
    <property type="entry name" value="Pkinase"/>
    <property type="match status" value="1"/>
</dbReference>
<proteinExistence type="predicted"/>
<dbReference type="Gene3D" id="3.30.200.20">
    <property type="entry name" value="Phosphorylase Kinase, domain 1"/>
    <property type="match status" value="1"/>
</dbReference>
<sequence length="595" mass="61409">MGTEGADFRVIAGRYRLEARIGRGGMGVVWRASDELLGRRVAVKELLADDSLPDDDTRRRQDRTLREARAVAQLRHPHIVVVHDVVEQDERPYLVMELIEGASLADRIARDGPVDAAEAARIGIALLSAVHTAHEAGVLHRDIKPANVLIESGTGRVVLTDFGIAQVAGATTLTETGSFVGSPEYTAPERMSGVRTGPESDLWSLGALLCTALSGESPFRRDSIGGILHAVVAAEIRPPDEAEPLLPVVRGLLERDPDRRLGAADAERMLRTYLETGRTPEVPGTPGPAGGTRPHRIGGGRTPRPAPAGSRTGSRTTGAAMPYSPTQADVPYGAPQPSAGTVTSADPPARTTTTRGVLVAALLVAALAGAGVTAALLLHRGGDGGGGSPGGTATSPATGSDTGTGTGTGSGSGSGSGAGSGSGRSPASSPAAGSAGPSATGPSAGAHTAPSGYRTARDPAGFSLAVPQAFTRSPQGERVFYLSPGETFRLGIRVSEPQPGGPQGMMERSAAEGPDTNPGYRDGRVTGTTRAGHPAALWEFTWDGFSAAEGPRHTYDLCWEDSGRLYDVWVSAPVGKVREAREYFDVAVDTFAPAT</sequence>
<feature type="compositionally biased region" description="Low complexity" evidence="8">
    <location>
        <begin position="391"/>
        <end position="401"/>
    </location>
</feature>